<evidence type="ECO:0000313" key="4">
    <source>
        <dbReference type="Proteomes" id="UP001499882"/>
    </source>
</evidence>
<accession>A0ABP8YP27</accession>
<proteinExistence type="predicted"/>
<dbReference type="Proteomes" id="UP001499882">
    <property type="component" value="Unassembled WGS sequence"/>
</dbReference>
<dbReference type="EMBL" id="BAABKN010000011">
    <property type="protein sequence ID" value="GAA4734083.1"/>
    <property type="molecule type" value="Genomic_DNA"/>
</dbReference>
<dbReference type="InterPro" id="IPR013094">
    <property type="entry name" value="AB_hydrolase_3"/>
</dbReference>
<feature type="domain" description="Alpha/beta hydrolase fold-3" evidence="2">
    <location>
        <begin position="103"/>
        <end position="313"/>
    </location>
</feature>
<dbReference type="InterPro" id="IPR050300">
    <property type="entry name" value="GDXG_lipolytic_enzyme"/>
</dbReference>
<protein>
    <submittedName>
        <fullName evidence="3">Alpha/beta hydrolase</fullName>
    </submittedName>
</protein>
<dbReference type="GO" id="GO:0016787">
    <property type="term" value="F:hydrolase activity"/>
    <property type="evidence" value="ECO:0007669"/>
    <property type="project" value="UniProtKB-KW"/>
</dbReference>
<dbReference type="Gene3D" id="3.40.50.1820">
    <property type="entry name" value="alpha/beta hydrolase"/>
    <property type="match status" value="1"/>
</dbReference>
<sequence length="338" mass="36606">MLTSPSNHFYNGDTMKTKLRPGVRALDRFMKSTPGMSVARMTNEQLLRAQTTVIPERGPASLFLGRLQKEVDVRTTTFTARHGELSLRIYTPQSWARAARPVVLNIHGGGFVLGSARQCDWSCSLVAKELDAIVVSVDYRLAPTHRYPAALLDCFDALLWVAEHAPDLGGDPGRIGLMGDSAGGNLAAVVAIAARDEAGPAIGHQALIYPVTDMTEALMQDASYVDNTDRGIVLSNDDMEVFHAFYVNEHDDPTDYRLSPILTPDLSGLPPAVVVVAGLDPLHDSGVRYAQALADAGNEVTVEDFHVMPHGFLSFPYFSVSARPAMDAIVASQRAALY</sequence>
<keyword evidence="4" id="KW-1185">Reference proteome</keyword>
<comment type="caution">
    <text evidence="3">The sequence shown here is derived from an EMBL/GenBank/DDBJ whole genome shotgun (WGS) entry which is preliminary data.</text>
</comment>
<dbReference type="Pfam" id="PF07859">
    <property type="entry name" value="Abhydrolase_3"/>
    <property type="match status" value="1"/>
</dbReference>
<evidence type="ECO:0000256" key="1">
    <source>
        <dbReference type="ARBA" id="ARBA00022801"/>
    </source>
</evidence>
<keyword evidence="1 3" id="KW-0378">Hydrolase</keyword>
<dbReference type="PANTHER" id="PTHR48081">
    <property type="entry name" value="AB HYDROLASE SUPERFAMILY PROTEIN C4A8.06C"/>
    <property type="match status" value="1"/>
</dbReference>
<dbReference type="SUPFAM" id="SSF53474">
    <property type="entry name" value="alpha/beta-Hydrolases"/>
    <property type="match status" value="1"/>
</dbReference>
<dbReference type="InterPro" id="IPR029058">
    <property type="entry name" value="AB_hydrolase_fold"/>
</dbReference>
<reference evidence="4" key="1">
    <citation type="journal article" date="2019" name="Int. J. Syst. Evol. Microbiol.">
        <title>The Global Catalogue of Microorganisms (GCM) 10K type strain sequencing project: providing services to taxonomists for standard genome sequencing and annotation.</title>
        <authorList>
            <consortium name="The Broad Institute Genomics Platform"/>
            <consortium name="The Broad Institute Genome Sequencing Center for Infectious Disease"/>
            <person name="Wu L."/>
            <person name="Ma J."/>
        </authorList>
    </citation>
    <scope>NUCLEOTIDE SEQUENCE [LARGE SCALE GENOMIC DNA]</scope>
    <source>
        <strain evidence="4">JCM 18532</strain>
    </source>
</reference>
<dbReference type="PANTHER" id="PTHR48081:SF8">
    <property type="entry name" value="ALPHA_BETA HYDROLASE FOLD-3 DOMAIN-CONTAINING PROTEIN-RELATED"/>
    <property type="match status" value="1"/>
</dbReference>
<name>A0ABP8YP27_9ACTN</name>
<evidence type="ECO:0000259" key="2">
    <source>
        <dbReference type="Pfam" id="PF07859"/>
    </source>
</evidence>
<evidence type="ECO:0000313" key="3">
    <source>
        <dbReference type="EMBL" id="GAA4734083.1"/>
    </source>
</evidence>
<organism evidence="3 4">
    <name type="scientific">Nocardioides endophyticus</name>
    <dbReference type="NCBI Taxonomy" id="1353775"/>
    <lineage>
        <taxon>Bacteria</taxon>
        <taxon>Bacillati</taxon>
        <taxon>Actinomycetota</taxon>
        <taxon>Actinomycetes</taxon>
        <taxon>Propionibacteriales</taxon>
        <taxon>Nocardioidaceae</taxon>
        <taxon>Nocardioides</taxon>
    </lineage>
</organism>
<gene>
    <name evidence="3" type="ORF">GCM10023350_17100</name>
</gene>